<dbReference type="GeneID" id="35443695"/>
<name>A0A2G4SZ00_RHIZD</name>
<gene>
    <name evidence="1" type="ORF">RHIMIDRAFT_277829</name>
</gene>
<accession>A0A2G4SZ00</accession>
<dbReference type="AlphaFoldDB" id="A0A2G4SZ00"/>
<reference evidence="1 2" key="1">
    <citation type="journal article" date="2016" name="Proc. Natl. Acad. Sci. U.S.A.">
        <title>Lipid metabolic changes in an early divergent fungus govern the establishment of a mutualistic symbiosis with endobacteria.</title>
        <authorList>
            <person name="Lastovetsky O.A."/>
            <person name="Gaspar M.L."/>
            <person name="Mondo S.J."/>
            <person name="LaButti K.M."/>
            <person name="Sandor L."/>
            <person name="Grigoriev I.V."/>
            <person name="Henry S.A."/>
            <person name="Pawlowska T.E."/>
        </authorList>
    </citation>
    <scope>NUCLEOTIDE SEQUENCE [LARGE SCALE GENOMIC DNA]</scope>
    <source>
        <strain evidence="1 2">ATCC 52813</strain>
    </source>
</reference>
<evidence type="ECO:0000313" key="2">
    <source>
        <dbReference type="Proteomes" id="UP000242254"/>
    </source>
</evidence>
<evidence type="ECO:0000313" key="1">
    <source>
        <dbReference type="EMBL" id="PHZ13975.1"/>
    </source>
</evidence>
<sequence>MNDPMAIQLYQTAMKSVVDSETYEKSSKSKLSAFRSICGILENQFVKVTSCILTDPKCAAKYAKNGQAYCAHLKRKYEDIATDDS</sequence>
<proteinExistence type="predicted"/>
<protein>
    <submittedName>
        <fullName evidence="1">Uncharacterized protein</fullName>
    </submittedName>
</protein>
<dbReference type="Proteomes" id="UP000242254">
    <property type="component" value="Unassembled WGS sequence"/>
</dbReference>
<dbReference type="EMBL" id="KZ303846">
    <property type="protein sequence ID" value="PHZ13975.1"/>
    <property type="molecule type" value="Genomic_DNA"/>
</dbReference>
<dbReference type="RefSeq" id="XP_023467683.1">
    <property type="nucleotide sequence ID" value="XM_023612706.1"/>
</dbReference>
<keyword evidence="2" id="KW-1185">Reference proteome</keyword>
<organism evidence="1 2">
    <name type="scientific">Rhizopus microsporus ATCC 52813</name>
    <dbReference type="NCBI Taxonomy" id="1340429"/>
    <lineage>
        <taxon>Eukaryota</taxon>
        <taxon>Fungi</taxon>
        <taxon>Fungi incertae sedis</taxon>
        <taxon>Mucoromycota</taxon>
        <taxon>Mucoromycotina</taxon>
        <taxon>Mucoromycetes</taxon>
        <taxon>Mucorales</taxon>
        <taxon>Mucorineae</taxon>
        <taxon>Rhizopodaceae</taxon>
        <taxon>Rhizopus</taxon>
    </lineage>
</organism>